<dbReference type="CDD" id="cd18186">
    <property type="entry name" value="BTB_POZ_ZBTB_KLHL-like"/>
    <property type="match status" value="1"/>
</dbReference>
<evidence type="ECO:0000259" key="1">
    <source>
        <dbReference type="PROSITE" id="PS50097"/>
    </source>
</evidence>
<protein>
    <recommendedName>
        <fullName evidence="1">BTB domain-containing protein</fullName>
    </recommendedName>
</protein>
<evidence type="ECO:0000313" key="4">
    <source>
        <dbReference type="Proteomes" id="UP000092730"/>
    </source>
</evidence>
<dbReference type="Proteomes" id="UP000092730">
    <property type="component" value="Chromosome 2"/>
</dbReference>
<dbReference type="OrthoDB" id="2561691at2759"/>
<dbReference type="Pfam" id="PF00651">
    <property type="entry name" value="BTB"/>
    <property type="match status" value="1"/>
</dbReference>
<reference evidence="3" key="4">
    <citation type="submission" date="2024-02" db="EMBL/GenBank/DDBJ databases">
        <title>Comparative genomics of Cryptococcus and Kwoniella reveals pathogenesis evolution and contrasting modes of karyotype evolution via chromosome fusion or intercentromeric recombination.</title>
        <authorList>
            <person name="Coelho M.A."/>
            <person name="David-Palma M."/>
            <person name="Shea T."/>
            <person name="Bowers K."/>
            <person name="McGinley-Smith S."/>
            <person name="Mohammad A.W."/>
            <person name="Gnirke A."/>
            <person name="Yurkov A.M."/>
            <person name="Nowrousian M."/>
            <person name="Sun S."/>
            <person name="Cuomo C.A."/>
            <person name="Heitman J."/>
        </authorList>
    </citation>
    <scope>NUCLEOTIDE SEQUENCE</scope>
    <source>
        <strain evidence="3">CBS 10118</strain>
    </source>
</reference>
<dbReference type="VEuPathDB" id="FungiDB:I302_02468"/>
<evidence type="ECO:0000313" key="3">
    <source>
        <dbReference type="EMBL" id="WVW81768.1"/>
    </source>
</evidence>
<dbReference type="SMART" id="SM00225">
    <property type="entry name" value="BTB"/>
    <property type="match status" value="1"/>
</dbReference>
<keyword evidence="4" id="KW-1185">Reference proteome</keyword>
<reference evidence="2" key="1">
    <citation type="submission" date="2013-07" db="EMBL/GenBank/DDBJ databases">
        <title>The Genome Sequence of Cryptococcus bestiolae CBS10118.</title>
        <authorList>
            <consortium name="The Broad Institute Genome Sequencing Platform"/>
            <person name="Cuomo C."/>
            <person name="Litvintseva A."/>
            <person name="Chen Y."/>
            <person name="Heitman J."/>
            <person name="Sun S."/>
            <person name="Springer D."/>
            <person name="Dromer F."/>
            <person name="Young S.K."/>
            <person name="Zeng Q."/>
            <person name="Gargeya S."/>
            <person name="Fitzgerald M."/>
            <person name="Abouelleil A."/>
            <person name="Alvarado L."/>
            <person name="Berlin A.M."/>
            <person name="Chapman S.B."/>
            <person name="Dewar J."/>
            <person name="Goldberg J."/>
            <person name="Griggs A."/>
            <person name="Gujja S."/>
            <person name="Hansen M."/>
            <person name="Howarth C."/>
            <person name="Imamovic A."/>
            <person name="Larimer J."/>
            <person name="McCowan C."/>
            <person name="Murphy C."/>
            <person name="Pearson M."/>
            <person name="Priest M."/>
            <person name="Roberts A."/>
            <person name="Saif S."/>
            <person name="Shea T."/>
            <person name="Sykes S."/>
            <person name="Wortman J."/>
            <person name="Nusbaum C."/>
            <person name="Birren B."/>
        </authorList>
    </citation>
    <scope>NUCLEOTIDE SEQUENCE [LARGE SCALE GENOMIC DNA]</scope>
    <source>
        <strain evidence="2">CBS 10118</strain>
    </source>
</reference>
<name>A0A1B9G9A5_9TREE</name>
<dbReference type="KEGG" id="kbi:30206867"/>
<dbReference type="InterPro" id="IPR000210">
    <property type="entry name" value="BTB/POZ_dom"/>
</dbReference>
<dbReference type="STRING" id="1296100.A0A1B9G9A5"/>
<dbReference type="AlphaFoldDB" id="A0A1B9G9A5"/>
<dbReference type="InterPro" id="IPR011333">
    <property type="entry name" value="SKP1/BTB/POZ_sf"/>
</dbReference>
<organism evidence="2">
    <name type="scientific">Kwoniella bestiolae CBS 10118</name>
    <dbReference type="NCBI Taxonomy" id="1296100"/>
    <lineage>
        <taxon>Eukaryota</taxon>
        <taxon>Fungi</taxon>
        <taxon>Dikarya</taxon>
        <taxon>Basidiomycota</taxon>
        <taxon>Agaricomycotina</taxon>
        <taxon>Tremellomycetes</taxon>
        <taxon>Tremellales</taxon>
        <taxon>Cryptococcaceae</taxon>
        <taxon>Kwoniella</taxon>
    </lineage>
</organism>
<reference evidence="3" key="2">
    <citation type="submission" date="2013-07" db="EMBL/GenBank/DDBJ databases">
        <authorList>
            <consortium name="The Broad Institute Genome Sequencing Platform"/>
            <person name="Cuomo C."/>
            <person name="Litvintseva A."/>
            <person name="Chen Y."/>
            <person name="Heitman J."/>
            <person name="Sun S."/>
            <person name="Springer D."/>
            <person name="Dromer F."/>
            <person name="Young S.K."/>
            <person name="Zeng Q."/>
            <person name="Gargeya S."/>
            <person name="Fitzgerald M."/>
            <person name="Abouelleil A."/>
            <person name="Alvarado L."/>
            <person name="Berlin A.M."/>
            <person name="Chapman S.B."/>
            <person name="Dewar J."/>
            <person name="Goldberg J."/>
            <person name="Griggs A."/>
            <person name="Gujja S."/>
            <person name="Hansen M."/>
            <person name="Howarth C."/>
            <person name="Imamovic A."/>
            <person name="Larimer J."/>
            <person name="McCowan C."/>
            <person name="Murphy C."/>
            <person name="Pearson M."/>
            <person name="Priest M."/>
            <person name="Roberts A."/>
            <person name="Saif S."/>
            <person name="Shea T."/>
            <person name="Sykes S."/>
            <person name="Wortman J."/>
            <person name="Nusbaum C."/>
            <person name="Birren B."/>
        </authorList>
    </citation>
    <scope>NUCLEOTIDE SEQUENCE</scope>
    <source>
        <strain evidence="3">CBS 10118</strain>
    </source>
</reference>
<dbReference type="RefSeq" id="XP_019048695.1">
    <property type="nucleotide sequence ID" value="XM_019189133.1"/>
</dbReference>
<proteinExistence type="predicted"/>
<reference evidence="2" key="3">
    <citation type="submission" date="2014-01" db="EMBL/GenBank/DDBJ databases">
        <title>Evolution of pathogenesis and genome organization in the Tremellales.</title>
        <authorList>
            <person name="Cuomo C."/>
            <person name="Litvintseva A."/>
            <person name="Heitman J."/>
            <person name="Chen Y."/>
            <person name="Sun S."/>
            <person name="Springer D."/>
            <person name="Dromer F."/>
            <person name="Young S."/>
            <person name="Zeng Q."/>
            <person name="Chapman S."/>
            <person name="Gujja S."/>
            <person name="Saif S."/>
            <person name="Birren B."/>
        </authorList>
    </citation>
    <scope>NUCLEOTIDE SEQUENCE</scope>
    <source>
        <strain evidence="2">CBS 10118</strain>
    </source>
</reference>
<dbReference type="Gene3D" id="3.30.710.10">
    <property type="entry name" value="Potassium Channel Kv1.1, Chain A"/>
    <property type="match status" value="1"/>
</dbReference>
<dbReference type="EMBL" id="KI894019">
    <property type="protein sequence ID" value="OCF27625.1"/>
    <property type="molecule type" value="Genomic_DNA"/>
</dbReference>
<dbReference type="SUPFAM" id="SSF54695">
    <property type="entry name" value="POZ domain"/>
    <property type="match status" value="1"/>
</dbReference>
<dbReference type="PROSITE" id="PS50097">
    <property type="entry name" value="BTB"/>
    <property type="match status" value="1"/>
</dbReference>
<dbReference type="EMBL" id="CP144542">
    <property type="protein sequence ID" value="WVW81768.1"/>
    <property type="molecule type" value="Genomic_DNA"/>
</dbReference>
<evidence type="ECO:0000313" key="2">
    <source>
        <dbReference type="EMBL" id="OCF27625.1"/>
    </source>
</evidence>
<accession>A0A1B9G9A5</accession>
<dbReference type="GeneID" id="30206867"/>
<sequence length="268" mass="30949">MSDPDISGDSPLHRRMFSRLCHRALSALWKKRDILHILTPYKSDKALIIHKKNPKLVMIPPAADRNAATQNLDYQAKDADITLISSDNLHFKVHGYMLKAHSAVLRDLLNDSQMMVSPIPIDVHSRDLKRFLDLMYLPDPLIPFSWIETKTLLETCDKYDCPLIHERIRTRLNPHPEQAPWETFCLASHFNDLELAKKSLVFMGRDSKRRWLGIRMISISDASQPQLPYLLGLLRTIDLVYRGQPPTPASREGPQWELVAERFQLLVE</sequence>
<gene>
    <name evidence="2" type="ORF">I302_02468</name>
    <name evidence="3" type="ORF">I302_103764</name>
</gene>
<feature type="domain" description="BTB" evidence="1">
    <location>
        <begin position="79"/>
        <end position="136"/>
    </location>
</feature>